<sequence length="286" mass="31983">MPFFTLLEGTLPDRPLVTVYHYTSEMGFAKIIARFEDESGALPSPQGFAEELWDRLVEDEDGQEAYHDLEVPSESFAALLRLSDPPDCFPEREKLCRAVGRLPAGASVGNFFDQVSYCAPRRRHSAAESASGSPTEHEGLAAERFETQGPGPPASLLRHLAQQRMRRVWLEGFCALKILERRCALAHGVSVCSESDDEKLHFRSVKEAQRVAEQERPPVGATPARERLLAEAHQIGSALVDRWSRNPPSIAAIQHTGEVAFLEEYQQKLRAEDSDVETMLRRDGSW</sequence>
<keyword evidence="2" id="KW-1185">Reference proteome</keyword>
<name>A0ABP0N202_9DINO</name>
<proteinExistence type="predicted"/>
<protein>
    <submittedName>
        <fullName evidence="1">Uncharacterized protein</fullName>
    </submittedName>
</protein>
<accession>A0ABP0N202</accession>
<evidence type="ECO:0000313" key="2">
    <source>
        <dbReference type="Proteomes" id="UP001642484"/>
    </source>
</evidence>
<dbReference type="Proteomes" id="UP001642484">
    <property type="component" value="Unassembled WGS sequence"/>
</dbReference>
<gene>
    <name evidence="1" type="ORF">CCMP2556_LOCUS28487</name>
</gene>
<evidence type="ECO:0000313" key="1">
    <source>
        <dbReference type="EMBL" id="CAK9057781.1"/>
    </source>
</evidence>
<comment type="caution">
    <text evidence="1">The sequence shown here is derived from an EMBL/GenBank/DDBJ whole genome shotgun (WGS) entry which is preliminary data.</text>
</comment>
<organism evidence="1 2">
    <name type="scientific">Durusdinium trenchii</name>
    <dbReference type="NCBI Taxonomy" id="1381693"/>
    <lineage>
        <taxon>Eukaryota</taxon>
        <taxon>Sar</taxon>
        <taxon>Alveolata</taxon>
        <taxon>Dinophyceae</taxon>
        <taxon>Suessiales</taxon>
        <taxon>Symbiodiniaceae</taxon>
        <taxon>Durusdinium</taxon>
    </lineage>
</organism>
<dbReference type="EMBL" id="CAXAMN010021306">
    <property type="protein sequence ID" value="CAK9057781.1"/>
    <property type="molecule type" value="Genomic_DNA"/>
</dbReference>
<reference evidence="1 2" key="1">
    <citation type="submission" date="2024-02" db="EMBL/GenBank/DDBJ databases">
        <authorList>
            <person name="Chen Y."/>
            <person name="Shah S."/>
            <person name="Dougan E. K."/>
            <person name="Thang M."/>
            <person name="Chan C."/>
        </authorList>
    </citation>
    <scope>NUCLEOTIDE SEQUENCE [LARGE SCALE GENOMIC DNA]</scope>
</reference>